<accession>A0ABN2GT91</accession>
<keyword evidence="3" id="KW-1185">Reference proteome</keyword>
<reference evidence="2 3" key="1">
    <citation type="journal article" date="2019" name="Int. J. Syst. Evol. Microbiol.">
        <title>The Global Catalogue of Microorganisms (GCM) 10K type strain sequencing project: providing services to taxonomists for standard genome sequencing and annotation.</title>
        <authorList>
            <consortium name="The Broad Institute Genomics Platform"/>
            <consortium name="The Broad Institute Genome Sequencing Center for Infectious Disease"/>
            <person name="Wu L."/>
            <person name="Ma J."/>
        </authorList>
    </citation>
    <scope>NUCLEOTIDE SEQUENCE [LARGE SCALE GENOMIC DNA]</scope>
    <source>
        <strain evidence="2 3">JCM 15575</strain>
    </source>
</reference>
<dbReference type="Proteomes" id="UP001500596">
    <property type="component" value="Unassembled WGS sequence"/>
</dbReference>
<organism evidence="2 3">
    <name type="scientific">Microbacterium lacus</name>
    <dbReference type="NCBI Taxonomy" id="415217"/>
    <lineage>
        <taxon>Bacteria</taxon>
        <taxon>Bacillati</taxon>
        <taxon>Actinomycetota</taxon>
        <taxon>Actinomycetes</taxon>
        <taxon>Micrococcales</taxon>
        <taxon>Microbacteriaceae</taxon>
        <taxon>Microbacterium</taxon>
    </lineage>
</organism>
<proteinExistence type="predicted"/>
<dbReference type="InterPro" id="IPR018929">
    <property type="entry name" value="DUF2510"/>
</dbReference>
<evidence type="ECO:0000313" key="3">
    <source>
        <dbReference type="Proteomes" id="UP001500596"/>
    </source>
</evidence>
<evidence type="ECO:0000259" key="1">
    <source>
        <dbReference type="Pfam" id="PF10708"/>
    </source>
</evidence>
<evidence type="ECO:0000313" key="2">
    <source>
        <dbReference type="EMBL" id="GAA1675832.1"/>
    </source>
</evidence>
<dbReference type="EMBL" id="BAAAPK010000001">
    <property type="protein sequence ID" value="GAA1675832.1"/>
    <property type="molecule type" value="Genomic_DNA"/>
</dbReference>
<dbReference type="Pfam" id="PF10708">
    <property type="entry name" value="DUF2510"/>
    <property type="match status" value="1"/>
</dbReference>
<name>A0ABN2GT91_9MICO</name>
<protein>
    <recommendedName>
        <fullName evidence="1">DUF2510 domain-containing protein</fullName>
    </recommendedName>
</protein>
<dbReference type="RefSeq" id="WP_344054077.1">
    <property type="nucleotide sequence ID" value="NZ_BAAAPK010000001.1"/>
</dbReference>
<comment type="caution">
    <text evidence="2">The sequence shown here is derived from an EMBL/GenBank/DDBJ whole genome shotgun (WGS) entry which is preliminary data.</text>
</comment>
<feature type="domain" description="DUF2510" evidence="1">
    <location>
        <begin position="7"/>
        <end position="31"/>
    </location>
</feature>
<sequence>MASGPEPGWYDDGRGAQRWWDGRQWTEHFIDLRERDVALREGDSLGTPDAFGGIVVDGRTIRFGRLSEQIAGAVAVVARGADLLRTGKLGAAARARVLAGPAGGITPRLLPRAVDPTALYLVIDVQGKVWLVPVPAGQNVQAGRFATWVNASSEHYRYR</sequence>
<gene>
    <name evidence="2" type="ORF">GCM10009807_19830</name>
</gene>